<keyword evidence="1" id="KW-0378">Hydrolase</keyword>
<dbReference type="SUPFAM" id="SSF51556">
    <property type="entry name" value="Metallo-dependent hydrolases"/>
    <property type="match status" value="1"/>
</dbReference>
<dbReference type="GO" id="GO:0016787">
    <property type="term" value="F:hydrolase activity"/>
    <property type="evidence" value="ECO:0007669"/>
    <property type="project" value="UniProtKB-KW"/>
</dbReference>
<dbReference type="Pfam" id="PF01026">
    <property type="entry name" value="TatD_DNase"/>
    <property type="match status" value="1"/>
</dbReference>
<name>A0ABQ4DIE3_9CELL</name>
<reference evidence="1 2" key="1">
    <citation type="submission" date="2021-01" db="EMBL/GenBank/DDBJ databases">
        <title>Whole genome shotgun sequence of Cellulomonas phragmiteti NBRC 110785.</title>
        <authorList>
            <person name="Komaki H."/>
            <person name="Tamura T."/>
        </authorList>
    </citation>
    <scope>NUCLEOTIDE SEQUENCE [LARGE SCALE GENOMIC DNA]</scope>
    <source>
        <strain evidence="1 2">NBRC 110785</strain>
    </source>
</reference>
<protein>
    <submittedName>
        <fullName evidence="1">Hydrolase TatD</fullName>
    </submittedName>
</protein>
<dbReference type="Proteomes" id="UP000614741">
    <property type="component" value="Unassembled WGS sequence"/>
</dbReference>
<dbReference type="InterPro" id="IPR001130">
    <property type="entry name" value="TatD-like"/>
</dbReference>
<dbReference type="EMBL" id="BONP01000002">
    <property type="protein sequence ID" value="GIG38691.1"/>
    <property type="molecule type" value="Genomic_DNA"/>
</dbReference>
<dbReference type="PIRSF" id="PIRSF005902">
    <property type="entry name" value="DNase_TatD"/>
    <property type="match status" value="1"/>
</dbReference>
<dbReference type="CDD" id="cd01310">
    <property type="entry name" value="TatD_DNAse"/>
    <property type="match status" value="1"/>
</dbReference>
<gene>
    <name evidence="1" type="ORF">Cph01nite_04530</name>
</gene>
<accession>A0ABQ4DIE3</accession>
<dbReference type="PANTHER" id="PTHR46124:SF2">
    <property type="entry name" value="D-AMINOACYL-TRNA DEACYLASE"/>
    <property type="match status" value="1"/>
</dbReference>
<evidence type="ECO:0000313" key="2">
    <source>
        <dbReference type="Proteomes" id="UP000614741"/>
    </source>
</evidence>
<keyword evidence="2" id="KW-1185">Reference proteome</keyword>
<comment type="caution">
    <text evidence="1">The sequence shown here is derived from an EMBL/GenBank/DDBJ whole genome shotgun (WGS) entry which is preliminary data.</text>
</comment>
<dbReference type="Gene3D" id="3.20.20.140">
    <property type="entry name" value="Metal-dependent hydrolases"/>
    <property type="match status" value="1"/>
</dbReference>
<organism evidence="1 2">
    <name type="scientific">Cellulomonas phragmiteti</name>
    <dbReference type="NCBI Taxonomy" id="478780"/>
    <lineage>
        <taxon>Bacteria</taxon>
        <taxon>Bacillati</taxon>
        <taxon>Actinomycetota</taxon>
        <taxon>Actinomycetes</taxon>
        <taxon>Micrococcales</taxon>
        <taxon>Cellulomonadaceae</taxon>
        <taxon>Cellulomonas</taxon>
    </lineage>
</organism>
<proteinExistence type="predicted"/>
<dbReference type="PANTHER" id="PTHR46124">
    <property type="entry name" value="D-AMINOACYL-TRNA DEACYLASE"/>
    <property type="match status" value="1"/>
</dbReference>
<dbReference type="InterPro" id="IPR032466">
    <property type="entry name" value="Metal_Hydrolase"/>
</dbReference>
<sequence length="316" mass="33407">MARKRRETGWPPLPEALPLPAVDNHTHLDAVVGWRAGGWDSDGAAPGDGTVATPDLAAHLTRAAAVGVPRMVQVGCDLDAVGWTDAAVRAHPALLGAVAIHPNEAVLHAGVREVAPDGLDPDPQPRHAVPLDEALAAVAEVARGNPRVRAIGETGLDHFRAGERGRAVQREAFRAHVALAKELGLALQIHDRDAHDEVVDVLRRDGAPERTVFHCFSGGPDLAEVCATEGWYCSFAGPVSFPANEDLRAALRVLPASLVLVETDAPYLTVHPFRGRPNSPYLLPGTVRAVAAATGRPLEDVCAQVSAATVEVYGVW</sequence>
<evidence type="ECO:0000313" key="1">
    <source>
        <dbReference type="EMBL" id="GIG38691.1"/>
    </source>
</evidence>
<dbReference type="RefSeq" id="WP_203670756.1">
    <property type="nucleotide sequence ID" value="NZ_BONP01000002.1"/>
</dbReference>